<evidence type="ECO:0000256" key="2">
    <source>
        <dbReference type="ARBA" id="ARBA00005709"/>
    </source>
</evidence>
<dbReference type="PANTHER" id="PTHR42792">
    <property type="entry name" value="FLAGELLIN"/>
    <property type="match status" value="1"/>
</dbReference>
<evidence type="ECO:0000256" key="3">
    <source>
        <dbReference type="ARBA" id="ARBA00023143"/>
    </source>
</evidence>
<dbReference type="NCBIfam" id="TIGR02550">
    <property type="entry name" value="flagell_flgL"/>
    <property type="match status" value="1"/>
</dbReference>
<keyword evidence="3" id="KW-0975">Bacterial flagellum</keyword>
<evidence type="ECO:0000259" key="5">
    <source>
        <dbReference type="Pfam" id="PF00700"/>
    </source>
</evidence>
<feature type="domain" description="Flagellin C-terminal" evidence="5">
    <location>
        <begin position="326"/>
        <end position="407"/>
    </location>
</feature>
<proteinExistence type="inferred from homology"/>
<reference evidence="6 7" key="1">
    <citation type="submission" date="2019-02" db="EMBL/GenBank/DDBJ databases">
        <title>Genome sequencing of Clostridium botulinum clinical isolates.</title>
        <authorList>
            <person name="Brunt J."/>
            <person name="Van Vliet A.H.M."/>
            <person name="Stringer S.C."/>
            <person name="Grant K.A."/>
            <person name="Carter A.C."/>
            <person name="Peck M.W."/>
        </authorList>
    </citation>
    <scope>NUCLEOTIDE SEQUENCE [LARGE SCALE GENOMIC DNA]</scope>
    <source>
        <strain evidence="6 7">H113700579</strain>
    </source>
</reference>
<dbReference type="SUPFAM" id="SSF64518">
    <property type="entry name" value="Phase 1 flagellin"/>
    <property type="match status" value="1"/>
</dbReference>
<dbReference type="EMBL" id="SGKU01000006">
    <property type="protein sequence ID" value="NFA41685.1"/>
    <property type="molecule type" value="Genomic_DNA"/>
</dbReference>
<dbReference type="InterPro" id="IPR001492">
    <property type="entry name" value="Flagellin"/>
</dbReference>
<sequence length="408" mass="44742">MRITTSMLSSNYKSNMTTNLNHIQKIQNQLSSGKEISRPSDNPYKVSRTMQMYTEIGANKQYNENIKDISNWLDTTDTSLNQMENVFARVRELLVTAGNGAYGPDEKKAIQDEIKERVNEMGQILNTNFDGVYIFGGTKSTSKPIMVNSNGELCYADKDGNAVSKTATGVKIDLTNPIKNTTPPPDDKVITSVEKDGTIIKMNMTDSNGNTIPAKIVDLSDVGKIIPPSTTPATEESLLKEAFDGEGFGDSDIKRIIGMVPSFDALDQIGSELNVEVSQGVLINYNKNAVDLLEGNGTNIMSTLNKIITNLGTGGDQSVITGECIGEVDDIIKNLLQHRAEVGAMQNRMESAQDKNESENLDMTDILSKTEDIDFTEKMIQYSIMQTVYMAALQTSAKILPATILDYL</sequence>
<organism evidence="6 7">
    <name type="scientific">Clostridium botulinum</name>
    <dbReference type="NCBI Taxonomy" id="1491"/>
    <lineage>
        <taxon>Bacteria</taxon>
        <taxon>Bacillati</taxon>
        <taxon>Bacillota</taxon>
        <taxon>Clostridia</taxon>
        <taxon>Eubacteriales</taxon>
        <taxon>Clostridiaceae</taxon>
        <taxon>Clostridium</taxon>
    </lineage>
</organism>
<dbReference type="Pfam" id="PF00669">
    <property type="entry name" value="Flagellin_N"/>
    <property type="match status" value="1"/>
</dbReference>
<dbReference type="Pfam" id="PF00700">
    <property type="entry name" value="Flagellin_C"/>
    <property type="match status" value="1"/>
</dbReference>
<keyword evidence="6" id="KW-0966">Cell projection</keyword>
<keyword evidence="6" id="KW-0282">Flagellum</keyword>
<comment type="caution">
    <text evidence="6">The sequence shown here is derived from an EMBL/GenBank/DDBJ whole genome shotgun (WGS) entry which is preliminary data.</text>
</comment>
<keyword evidence="6" id="KW-0969">Cilium</keyword>
<dbReference type="InterPro" id="IPR013384">
    <property type="entry name" value="Flagell_FlgL"/>
</dbReference>
<comment type="subcellular location">
    <subcellularLocation>
        <location evidence="1">Bacterial flagellum</location>
    </subcellularLocation>
</comment>
<evidence type="ECO:0000313" key="7">
    <source>
        <dbReference type="Proteomes" id="UP000472355"/>
    </source>
</evidence>
<accession>A0A6M0SPL3</accession>
<comment type="similarity">
    <text evidence="2">Belongs to the bacterial flagellin family.</text>
</comment>
<dbReference type="Gene3D" id="1.20.1330.10">
    <property type="entry name" value="f41 fragment of flagellin, N-terminal domain"/>
    <property type="match status" value="2"/>
</dbReference>
<protein>
    <submittedName>
        <fullName evidence="6">Flagellar hook-associated protein 3</fullName>
    </submittedName>
</protein>
<evidence type="ECO:0000259" key="4">
    <source>
        <dbReference type="Pfam" id="PF00669"/>
    </source>
</evidence>
<evidence type="ECO:0000313" key="6">
    <source>
        <dbReference type="EMBL" id="NFA41685.1"/>
    </source>
</evidence>
<dbReference type="GO" id="GO:0009424">
    <property type="term" value="C:bacterial-type flagellum hook"/>
    <property type="evidence" value="ECO:0007669"/>
    <property type="project" value="InterPro"/>
</dbReference>
<evidence type="ECO:0000256" key="1">
    <source>
        <dbReference type="ARBA" id="ARBA00004365"/>
    </source>
</evidence>
<gene>
    <name evidence="6" type="primary">flgL</name>
    <name evidence="6" type="ORF">EXM65_03565</name>
</gene>
<dbReference type="GO" id="GO:0005198">
    <property type="term" value="F:structural molecule activity"/>
    <property type="evidence" value="ECO:0007669"/>
    <property type="project" value="InterPro"/>
</dbReference>
<dbReference type="PANTHER" id="PTHR42792:SF1">
    <property type="entry name" value="FLAGELLAR HOOK-ASSOCIATED PROTEIN 3"/>
    <property type="match status" value="1"/>
</dbReference>
<dbReference type="Proteomes" id="UP000472355">
    <property type="component" value="Unassembled WGS sequence"/>
</dbReference>
<name>A0A6M0SPL3_CLOBO</name>
<dbReference type="InterPro" id="IPR046358">
    <property type="entry name" value="Flagellin_C"/>
</dbReference>
<dbReference type="InterPro" id="IPR001029">
    <property type="entry name" value="Flagellin_N"/>
</dbReference>
<dbReference type="AlphaFoldDB" id="A0A6M0SPL3"/>
<dbReference type="GO" id="GO:0071973">
    <property type="term" value="P:bacterial-type flagellum-dependent cell motility"/>
    <property type="evidence" value="ECO:0007669"/>
    <property type="project" value="InterPro"/>
</dbReference>
<feature type="domain" description="Flagellin N-terminal" evidence="4">
    <location>
        <begin position="3"/>
        <end position="139"/>
    </location>
</feature>